<dbReference type="EMBL" id="CP127294">
    <property type="protein sequence ID" value="WIX83299.1"/>
    <property type="molecule type" value="Genomic_DNA"/>
</dbReference>
<organism evidence="1 2">
    <name type="scientific">Amycolatopsis carbonis</name>
    <dbReference type="NCBI Taxonomy" id="715471"/>
    <lineage>
        <taxon>Bacteria</taxon>
        <taxon>Bacillati</taxon>
        <taxon>Actinomycetota</taxon>
        <taxon>Actinomycetes</taxon>
        <taxon>Pseudonocardiales</taxon>
        <taxon>Pseudonocardiaceae</taxon>
        <taxon>Amycolatopsis</taxon>
    </lineage>
</organism>
<evidence type="ECO:0000313" key="2">
    <source>
        <dbReference type="Proteomes" id="UP001236014"/>
    </source>
</evidence>
<sequence>MAGQEQALNAARFVVAGEGGGGAPGGGSAGGAFALDRDAMTTELGNLKKLQDRIADQLYQARPLWSIQSPGNDPASLRNTAACNKSGVAYQEALKRQRDFVGVFIGKMEKALGIHEASDEQAAQTVNSKGDGGHF</sequence>
<evidence type="ECO:0000313" key="1">
    <source>
        <dbReference type="EMBL" id="WIX83299.1"/>
    </source>
</evidence>
<accession>A0A9Y2IPT9</accession>
<dbReference type="KEGG" id="acab:QRX50_22330"/>
<keyword evidence="2" id="KW-1185">Reference proteome</keyword>
<dbReference type="RefSeq" id="WP_285973852.1">
    <property type="nucleotide sequence ID" value="NZ_CP127294.1"/>
</dbReference>
<dbReference type="AlphaFoldDB" id="A0A9Y2IPT9"/>
<name>A0A9Y2IPT9_9PSEU</name>
<protein>
    <recommendedName>
        <fullName evidence="3">PE domain-containing protein</fullName>
    </recommendedName>
</protein>
<proteinExistence type="predicted"/>
<gene>
    <name evidence="1" type="ORF">QRX50_22330</name>
</gene>
<reference evidence="1 2" key="1">
    <citation type="submission" date="2023-06" db="EMBL/GenBank/DDBJ databases">
        <authorList>
            <person name="Oyuntsetseg B."/>
            <person name="Kim S.B."/>
        </authorList>
    </citation>
    <scope>NUCLEOTIDE SEQUENCE [LARGE SCALE GENOMIC DNA]</scope>
    <source>
        <strain evidence="1 2">2-15</strain>
    </source>
</reference>
<dbReference type="Proteomes" id="UP001236014">
    <property type="component" value="Chromosome"/>
</dbReference>
<evidence type="ECO:0008006" key="3">
    <source>
        <dbReference type="Google" id="ProtNLM"/>
    </source>
</evidence>